<dbReference type="InterPro" id="IPR009594">
    <property type="entry name" value="Tscrpt_reg_HTH_AraC_N"/>
</dbReference>
<dbReference type="GeneID" id="300404802"/>
<dbReference type="GO" id="GO:0003700">
    <property type="term" value="F:DNA-binding transcription factor activity"/>
    <property type="evidence" value="ECO:0007669"/>
    <property type="project" value="InterPro"/>
</dbReference>
<name>A0A5E4VMP1_9BURK</name>
<dbReference type="InterPro" id="IPR009057">
    <property type="entry name" value="Homeodomain-like_sf"/>
</dbReference>
<dbReference type="PANTHER" id="PTHR43436">
    <property type="entry name" value="ARAC-FAMILY TRANSCRIPTIONAL REGULATOR"/>
    <property type="match status" value="1"/>
</dbReference>
<dbReference type="OrthoDB" id="34150at2"/>
<dbReference type="EMBL" id="CABPSK010000002">
    <property type="protein sequence ID" value="VVE13608.1"/>
    <property type="molecule type" value="Genomic_DNA"/>
</dbReference>
<evidence type="ECO:0000256" key="1">
    <source>
        <dbReference type="ARBA" id="ARBA00023015"/>
    </source>
</evidence>
<feature type="domain" description="HTH araC/xylS-type" evidence="4">
    <location>
        <begin position="213"/>
        <end position="311"/>
    </location>
</feature>
<accession>A0A5E4VMP1</accession>
<dbReference type="PANTHER" id="PTHR43436:SF1">
    <property type="entry name" value="TRANSCRIPTIONAL REGULATORY PROTEIN"/>
    <property type="match status" value="1"/>
</dbReference>
<keyword evidence="3" id="KW-0804">Transcription</keyword>
<dbReference type="RefSeq" id="WP_150680021.1">
    <property type="nucleotide sequence ID" value="NZ_CABPSK010000002.1"/>
</dbReference>
<dbReference type="InterPro" id="IPR018062">
    <property type="entry name" value="HTH_AraC-typ_CS"/>
</dbReference>
<dbReference type="PROSITE" id="PS00041">
    <property type="entry name" value="HTH_ARAC_FAMILY_1"/>
    <property type="match status" value="1"/>
</dbReference>
<sequence>MHLVKTQPPAVPASEFADDPSRAARDELVRLLERATHGLEGTTPTAVDGLFVHRILHPGGPKPALQLPAFAVIAQGAKRVQIGDESYAYDPMHYMVSSVHLPVVAQVSGASEHAPYLGLRLDLAVDDVTALIGDEHLPPPAPAQSGRGMYVNRLDALLLDAVLRLLRLLETPRDIPILAPMIRREIIYRLLMNGQGVLLRQMALQDSQMNRVAHAVRWLREHYTQPLRVEALAQEVHMSVSSLHHHFKLVTAMSPLQYQKQLRLQEARRLIFAADIAVAAAAQAVGYESASQFSREYARVFGDAPLRDKRKWLQDGDAGAGGR</sequence>
<evidence type="ECO:0000313" key="6">
    <source>
        <dbReference type="Proteomes" id="UP000366945"/>
    </source>
</evidence>
<evidence type="ECO:0000256" key="2">
    <source>
        <dbReference type="ARBA" id="ARBA00023125"/>
    </source>
</evidence>
<dbReference type="AlphaFoldDB" id="A0A5E4VMP1"/>
<keyword evidence="1" id="KW-0805">Transcription regulation</keyword>
<dbReference type="Pfam" id="PF06719">
    <property type="entry name" value="AraC_N"/>
    <property type="match status" value="1"/>
</dbReference>
<protein>
    <submittedName>
        <fullName evidence="5">HTH-type transcriptional activator RhaS</fullName>
    </submittedName>
</protein>
<dbReference type="InterPro" id="IPR018060">
    <property type="entry name" value="HTH_AraC"/>
</dbReference>
<dbReference type="Proteomes" id="UP000366945">
    <property type="component" value="Unassembled WGS sequence"/>
</dbReference>
<evidence type="ECO:0000259" key="4">
    <source>
        <dbReference type="PROSITE" id="PS01124"/>
    </source>
</evidence>
<evidence type="ECO:0000256" key="3">
    <source>
        <dbReference type="ARBA" id="ARBA00023163"/>
    </source>
</evidence>
<dbReference type="PROSITE" id="PS01124">
    <property type="entry name" value="HTH_ARAC_FAMILY_2"/>
    <property type="match status" value="1"/>
</dbReference>
<evidence type="ECO:0000313" key="5">
    <source>
        <dbReference type="EMBL" id="VVE13608.1"/>
    </source>
</evidence>
<keyword evidence="2" id="KW-0238">DNA-binding</keyword>
<proteinExistence type="predicted"/>
<dbReference type="GO" id="GO:0043565">
    <property type="term" value="F:sequence-specific DNA binding"/>
    <property type="evidence" value="ECO:0007669"/>
    <property type="project" value="InterPro"/>
</dbReference>
<dbReference type="SMART" id="SM00342">
    <property type="entry name" value="HTH_ARAC"/>
    <property type="match status" value="1"/>
</dbReference>
<gene>
    <name evidence="5" type="primary">rhaS_2</name>
    <name evidence="5" type="ORF">PPN31114_02778</name>
</gene>
<dbReference type="Pfam" id="PF12833">
    <property type="entry name" value="HTH_18"/>
    <property type="match status" value="1"/>
</dbReference>
<organism evidence="5 6">
    <name type="scientific">Pandoraea pneumonica</name>
    <dbReference type="NCBI Taxonomy" id="2508299"/>
    <lineage>
        <taxon>Bacteria</taxon>
        <taxon>Pseudomonadati</taxon>
        <taxon>Pseudomonadota</taxon>
        <taxon>Betaproteobacteria</taxon>
        <taxon>Burkholderiales</taxon>
        <taxon>Burkholderiaceae</taxon>
        <taxon>Pandoraea</taxon>
    </lineage>
</organism>
<keyword evidence="6" id="KW-1185">Reference proteome</keyword>
<dbReference type="SUPFAM" id="SSF46689">
    <property type="entry name" value="Homeodomain-like"/>
    <property type="match status" value="2"/>
</dbReference>
<dbReference type="Gene3D" id="1.10.10.60">
    <property type="entry name" value="Homeodomain-like"/>
    <property type="match status" value="2"/>
</dbReference>
<reference evidence="5 6" key="1">
    <citation type="submission" date="2019-08" db="EMBL/GenBank/DDBJ databases">
        <authorList>
            <person name="Peeters C."/>
        </authorList>
    </citation>
    <scope>NUCLEOTIDE SEQUENCE [LARGE SCALE GENOMIC DNA]</scope>
    <source>
        <strain evidence="5 6">LMG 31114</strain>
    </source>
</reference>